<feature type="compositionally biased region" description="Polar residues" evidence="1">
    <location>
        <begin position="20"/>
        <end position="40"/>
    </location>
</feature>
<dbReference type="EMBL" id="KZ819636">
    <property type="protein sequence ID" value="PWN90679.1"/>
    <property type="molecule type" value="Genomic_DNA"/>
</dbReference>
<dbReference type="GeneID" id="37043700"/>
<evidence type="ECO:0000313" key="2">
    <source>
        <dbReference type="EMBL" id="PWN90679.1"/>
    </source>
</evidence>
<feature type="region of interest" description="Disordered" evidence="1">
    <location>
        <begin position="150"/>
        <end position="169"/>
    </location>
</feature>
<dbReference type="RefSeq" id="XP_025377877.1">
    <property type="nucleotide sequence ID" value="XM_025521784.1"/>
</dbReference>
<keyword evidence="3" id="KW-1185">Reference proteome</keyword>
<feature type="compositionally biased region" description="Low complexity" evidence="1">
    <location>
        <begin position="349"/>
        <end position="359"/>
    </location>
</feature>
<evidence type="ECO:0000313" key="3">
    <source>
        <dbReference type="Proteomes" id="UP000245768"/>
    </source>
</evidence>
<dbReference type="AlphaFoldDB" id="A0A316YN40"/>
<reference evidence="2" key="1">
    <citation type="journal article" date="2018" name="Mol. Biol. Evol.">
        <title>Broad Genomic Sampling Reveals a Smut Pathogenic Ancestry of the Fungal Clade Ustilaginomycotina.</title>
        <authorList>
            <person name="Kijpornyongpan T."/>
            <person name="Mondo S.J."/>
            <person name="Barry K."/>
            <person name="Sandor L."/>
            <person name="Lee J."/>
            <person name="Lipzen A."/>
            <person name="Pangilinan J."/>
            <person name="LaButti K."/>
            <person name="Hainaut M."/>
            <person name="Henrissat B."/>
            <person name="Grigoriev I.V."/>
            <person name="Spatafora J.W."/>
            <person name="Aime M.C."/>
        </authorList>
    </citation>
    <scope>NUCLEOTIDE SEQUENCE [LARGE SCALE GENOMIC DNA]</scope>
    <source>
        <strain evidence="2">MCA 4198</strain>
    </source>
</reference>
<accession>A0A316YN40</accession>
<feature type="region of interest" description="Disordered" evidence="1">
    <location>
        <begin position="187"/>
        <end position="207"/>
    </location>
</feature>
<dbReference type="OrthoDB" id="3366667at2759"/>
<feature type="region of interest" description="Disordered" evidence="1">
    <location>
        <begin position="1"/>
        <end position="134"/>
    </location>
</feature>
<proteinExistence type="predicted"/>
<dbReference type="InParanoid" id="A0A316YN40"/>
<feature type="compositionally biased region" description="Basic and acidic residues" evidence="1">
    <location>
        <begin position="188"/>
        <end position="204"/>
    </location>
</feature>
<feature type="region of interest" description="Disordered" evidence="1">
    <location>
        <begin position="271"/>
        <end position="359"/>
    </location>
</feature>
<organism evidence="2 3">
    <name type="scientific">Acaromyces ingoldii</name>
    <dbReference type="NCBI Taxonomy" id="215250"/>
    <lineage>
        <taxon>Eukaryota</taxon>
        <taxon>Fungi</taxon>
        <taxon>Dikarya</taxon>
        <taxon>Basidiomycota</taxon>
        <taxon>Ustilaginomycotina</taxon>
        <taxon>Exobasidiomycetes</taxon>
        <taxon>Exobasidiales</taxon>
        <taxon>Cryptobasidiaceae</taxon>
        <taxon>Acaromyces</taxon>
    </lineage>
</organism>
<dbReference type="Proteomes" id="UP000245768">
    <property type="component" value="Unassembled WGS sequence"/>
</dbReference>
<feature type="compositionally biased region" description="Polar residues" evidence="1">
    <location>
        <begin position="104"/>
        <end position="116"/>
    </location>
</feature>
<gene>
    <name evidence="2" type="ORF">FA10DRAFT_267127</name>
</gene>
<name>A0A316YN40_9BASI</name>
<feature type="compositionally biased region" description="Polar residues" evidence="1">
    <location>
        <begin position="1"/>
        <end position="11"/>
    </location>
</feature>
<protein>
    <submittedName>
        <fullName evidence="2">Uncharacterized protein</fullName>
    </submittedName>
</protein>
<evidence type="ECO:0000256" key="1">
    <source>
        <dbReference type="SAM" id="MobiDB-lite"/>
    </source>
</evidence>
<sequence length="411" mass="43233">MSPSRSRNTGQDGFAPGPSKLTSSKNLARSRSPSPTQAQSRGAGANLGSPAKASGKSQGVVFLGAGRSPSKQKGKARDRSKSPSKGAQHEAVQPPPPPPADASYVTSATPAPSSSHLLRKASSFITPASNVGEAGARRMRYGEMMDALAGNNLEDGSADPDLDSDSRTRPMTEEELYPEIEYMAPSHCAKDPPYDFDPRLDGLPRGKQLGEALSKCSAIGFHRPTPSEEDLLRREGLKEADLPALEGLSIRDDEDNDVGQEAWPDVVIKAKQEGLGSQAPVKKPVSPIHRRPAPPSMNAPIAKLAAGKTLAAKSRPSVASSNRAPVKPVATARARPTLGTAPPKTAGSTAVKGNGATAAAAPRLALKPKNGNQQLQMHPLLRNVQDDDLGKQIDARLKQSMQSREGFAIDD</sequence>
<feature type="compositionally biased region" description="Low complexity" evidence="1">
    <location>
        <begin position="302"/>
        <end position="313"/>
    </location>
</feature>